<evidence type="ECO:0000313" key="3">
    <source>
        <dbReference type="Proteomes" id="UP000002497"/>
    </source>
</evidence>
<accession>E9CU76</accession>
<evidence type="ECO:0000256" key="1">
    <source>
        <dbReference type="SAM" id="Phobius"/>
    </source>
</evidence>
<name>E9CU76_COCPS</name>
<keyword evidence="3" id="KW-1185">Reference proteome</keyword>
<dbReference type="Proteomes" id="UP000002497">
    <property type="component" value="Unassembled WGS sequence"/>
</dbReference>
<protein>
    <submittedName>
        <fullName evidence="2">Predicted protein</fullName>
    </submittedName>
</protein>
<sequence length="55" mass="6279">MELARARVLHAIPPISINFGFSRRSFIIMIAHITPVPFIMNLLRTSSRLKTSNQD</sequence>
<reference evidence="3" key="2">
    <citation type="submission" date="2010-03" db="EMBL/GenBank/DDBJ databases">
        <title>The genome sequence of Coccidioides posadasii strain Silveira.</title>
        <authorList>
            <consortium name="The Broad Institute Genome Sequencing Center for Infectious Disease"/>
            <person name="Neafsey D."/>
            <person name="Orbach M."/>
            <person name="Henn M.R."/>
            <person name="Cole G.T."/>
            <person name="Galgiani J."/>
            <person name="Gardner M.J."/>
            <person name="Kirkland T.N."/>
            <person name="Taylor J.W."/>
            <person name="Young S.K."/>
            <person name="Zeng Q."/>
            <person name="Koehrsen M."/>
            <person name="Alvarado L."/>
            <person name="Berlin A."/>
            <person name="Borenstein D."/>
            <person name="Chapman S.B."/>
            <person name="Chen Z."/>
            <person name="Engels R."/>
            <person name="Freedman E."/>
            <person name="Gellesch M."/>
            <person name="Goldberg J."/>
            <person name="Griggs A."/>
            <person name="Gujja S."/>
            <person name="Heilman E."/>
            <person name="Heiman D."/>
            <person name="Howarth C."/>
            <person name="Jen D."/>
            <person name="Larson L."/>
            <person name="Mehta T."/>
            <person name="Neiman D."/>
            <person name="Park D."/>
            <person name="Pearson M."/>
            <person name="Richards J."/>
            <person name="Roberts A."/>
            <person name="Saif S."/>
            <person name="Shea T."/>
            <person name="Shenoy N."/>
            <person name="Sisk P."/>
            <person name="Stolte C."/>
            <person name="Sykes S."/>
            <person name="Walk T."/>
            <person name="White J."/>
            <person name="Yandava C."/>
            <person name="Haas B."/>
            <person name="Nusbaum C."/>
            <person name="Birren B."/>
        </authorList>
    </citation>
    <scope>NUCLEOTIDE SEQUENCE [LARGE SCALE GENOMIC DNA]</scope>
    <source>
        <strain evidence="3">RMSCC 757 / Silveira</strain>
    </source>
</reference>
<evidence type="ECO:0000313" key="2">
    <source>
        <dbReference type="EMBL" id="EFW22265.1"/>
    </source>
</evidence>
<keyword evidence="1" id="KW-1133">Transmembrane helix</keyword>
<proteinExistence type="predicted"/>
<keyword evidence="1" id="KW-0812">Transmembrane</keyword>
<gene>
    <name evidence="2" type="ORF">CPSG_00164</name>
</gene>
<dbReference type="VEuPathDB" id="FungiDB:CPSG_00164"/>
<feature type="transmembrane region" description="Helical" evidence="1">
    <location>
        <begin position="26"/>
        <end position="43"/>
    </location>
</feature>
<reference evidence="3" key="1">
    <citation type="journal article" date="2010" name="Genome Res.">
        <title>Population genomic sequencing of Coccidioides fungi reveals recent hybridization and transposon control.</title>
        <authorList>
            <person name="Neafsey D.E."/>
            <person name="Barker B.M."/>
            <person name="Sharpton T.J."/>
            <person name="Stajich J.E."/>
            <person name="Park D.J."/>
            <person name="Whiston E."/>
            <person name="Hung C.-Y."/>
            <person name="McMahan C."/>
            <person name="White J."/>
            <person name="Sykes S."/>
            <person name="Heiman D."/>
            <person name="Young S."/>
            <person name="Zeng Q."/>
            <person name="Abouelleil A."/>
            <person name="Aftuck L."/>
            <person name="Bessette D."/>
            <person name="Brown A."/>
            <person name="FitzGerald M."/>
            <person name="Lui A."/>
            <person name="Macdonald J.P."/>
            <person name="Priest M."/>
            <person name="Orbach M.J."/>
            <person name="Galgiani J.N."/>
            <person name="Kirkland T.N."/>
            <person name="Cole G.T."/>
            <person name="Birren B.W."/>
            <person name="Henn M.R."/>
            <person name="Taylor J.W."/>
            <person name="Rounsley S.D."/>
        </authorList>
    </citation>
    <scope>NUCLEOTIDE SEQUENCE [LARGE SCALE GENOMIC DNA]</scope>
    <source>
        <strain evidence="3">RMSCC 757 / Silveira</strain>
    </source>
</reference>
<dbReference type="EMBL" id="GL636486">
    <property type="protein sequence ID" value="EFW22265.1"/>
    <property type="molecule type" value="Genomic_DNA"/>
</dbReference>
<dbReference type="AlphaFoldDB" id="E9CU76"/>
<dbReference type="HOGENOM" id="CLU_3032212_0_0_1"/>
<keyword evidence="1" id="KW-0472">Membrane</keyword>
<organism evidence="3">
    <name type="scientific">Coccidioides posadasii (strain RMSCC 757 / Silveira)</name>
    <name type="common">Valley fever fungus</name>
    <dbReference type="NCBI Taxonomy" id="443226"/>
    <lineage>
        <taxon>Eukaryota</taxon>
        <taxon>Fungi</taxon>
        <taxon>Dikarya</taxon>
        <taxon>Ascomycota</taxon>
        <taxon>Pezizomycotina</taxon>
        <taxon>Eurotiomycetes</taxon>
        <taxon>Eurotiomycetidae</taxon>
        <taxon>Onygenales</taxon>
        <taxon>Onygenaceae</taxon>
        <taxon>Coccidioides</taxon>
    </lineage>
</organism>